<dbReference type="EMBL" id="NMVO01000004">
    <property type="protein sequence ID" value="OYO16313.1"/>
    <property type="molecule type" value="Genomic_DNA"/>
</dbReference>
<evidence type="ECO:0000313" key="2">
    <source>
        <dbReference type="EMBL" id="OYO16313.1"/>
    </source>
</evidence>
<dbReference type="PANTHER" id="PTHR43798:SF33">
    <property type="entry name" value="HYDROLASE, PUTATIVE (AFU_ORTHOLOGUE AFUA_2G14860)-RELATED"/>
    <property type="match status" value="1"/>
</dbReference>
<dbReference type="Pfam" id="PF00561">
    <property type="entry name" value="Abhydrolase_1"/>
    <property type="match status" value="1"/>
</dbReference>
<evidence type="ECO:0000259" key="1">
    <source>
        <dbReference type="Pfam" id="PF00561"/>
    </source>
</evidence>
<dbReference type="InterPro" id="IPR029058">
    <property type="entry name" value="AB_hydrolase_fold"/>
</dbReference>
<dbReference type="Gene3D" id="3.40.50.1820">
    <property type="entry name" value="alpha/beta hydrolase"/>
    <property type="match status" value="1"/>
</dbReference>
<protein>
    <submittedName>
        <fullName evidence="2">Alpha/beta hydrolase</fullName>
    </submittedName>
</protein>
<keyword evidence="2" id="KW-0378">Hydrolase</keyword>
<dbReference type="AlphaFoldDB" id="A0A255GPJ2"/>
<proteinExistence type="predicted"/>
<name>A0A255GPJ2_9ACTN</name>
<gene>
    <name evidence="2" type="ORF">CGZ94_05070</name>
</gene>
<accession>A0A255GPJ2</accession>
<dbReference type="Proteomes" id="UP000215896">
    <property type="component" value="Unassembled WGS sequence"/>
</dbReference>
<dbReference type="InterPro" id="IPR000073">
    <property type="entry name" value="AB_hydrolase_1"/>
</dbReference>
<dbReference type="RefSeq" id="WP_094404975.1">
    <property type="nucleotide sequence ID" value="NZ_NMVO01000004.1"/>
</dbReference>
<comment type="caution">
    <text evidence="2">The sequence shown here is derived from an EMBL/GenBank/DDBJ whole genome shotgun (WGS) entry which is preliminary data.</text>
</comment>
<dbReference type="GO" id="GO:0046464">
    <property type="term" value="P:acylglycerol catabolic process"/>
    <property type="evidence" value="ECO:0007669"/>
    <property type="project" value="TreeGrafter"/>
</dbReference>
<dbReference type="SUPFAM" id="SSF53474">
    <property type="entry name" value="alpha/beta-Hydrolases"/>
    <property type="match status" value="1"/>
</dbReference>
<dbReference type="InterPro" id="IPR050266">
    <property type="entry name" value="AB_hydrolase_sf"/>
</dbReference>
<reference evidence="2 3" key="1">
    <citation type="submission" date="2017-07" db="EMBL/GenBank/DDBJ databases">
        <title>Draft whole genome sequences of clinical Proprionibacteriaceae strains.</title>
        <authorList>
            <person name="Bernier A.-M."/>
            <person name="Bernard K."/>
            <person name="Domingo M.-C."/>
        </authorList>
    </citation>
    <scope>NUCLEOTIDE SEQUENCE [LARGE SCALE GENOMIC DNA]</scope>
    <source>
        <strain evidence="2 3">NML 030167</strain>
    </source>
</reference>
<organism evidence="2 3">
    <name type="scientific">Enemella evansiae</name>
    <dbReference type="NCBI Taxonomy" id="2016499"/>
    <lineage>
        <taxon>Bacteria</taxon>
        <taxon>Bacillati</taxon>
        <taxon>Actinomycetota</taxon>
        <taxon>Actinomycetes</taxon>
        <taxon>Propionibacteriales</taxon>
        <taxon>Propionibacteriaceae</taxon>
        <taxon>Enemella</taxon>
    </lineage>
</organism>
<dbReference type="GO" id="GO:0047372">
    <property type="term" value="F:monoacylglycerol lipase activity"/>
    <property type="evidence" value="ECO:0007669"/>
    <property type="project" value="TreeGrafter"/>
</dbReference>
<evidence type="ECO:0000313" key="3">
    <source>
        <dbReference type="Proteomes" id="UP000215896"/>
    </source>
</evidence>
<dbReference type="PANTHER" id="PTHR43798">
    <property type="entry name" value="MONOACYLGLYCEROL LIPASE"/>
    <property type="match status" value="1"/>
</dbReference>
<feature type="domain" description="AB hydrolase-1" evidence="1">
    <location>
        <begin position="37"/>
        <end position="169"/>
    </location>
</feature>
<dbReference type="GO" id="GO:0016020">
    <property type="term" value="C:membrane"/>
    <property type="evidence" value="ECO:0007669"/>
    <property type="project" value="TreeGrafter"/>
</dbReference>
<keyword evidence="3" id="KW-1185">Reference proteome</keyword>
<dbReference type="OrthoDB" id="9812774at2"/>
<sequence length="311" mass="34297">MTTAGFAGFTELSAEANGITLRGIASLDGPEVATPRPPLLLLHGHPETHLMWRKVADRFAEDFQVVAPDLRGYGASDKPPTEPDHASYSFRAMAQDLVELMRGLGFERFAIAAHDRGARATARLLADHPGLVSSAVLMDIAPTLDMYAGTDQAFATAYWHWFFLIQPSPLPEELINANPNAYVARLMGMRHGNLDPFSGALDAYQEAVADPEAVRAMCEDYRAAASIDLEHDRADREAGVLISTPLRVLWGRHGVVHKLFDPLTLWRQVATDVSGRALDCGHYLPEERPDEVYAEVREFTLAHWNASTPDK</sequence>